<sequence length="131" mass="14267">MGPSVKRLYVQGKEVNGAEINATFGVHQSAELAAQERRSAAAIAACRTLVEELTGMRRAALRQGNSYSLMEASLSDTFDEVFVIDCGKAKETSYDAPNNTACLLPAWILKASVHQIMGQNRLHLNVVRLTC</sequence>
<accession>A0A2U1KPH7</accession>
<dbReference type="STRING" id="35608.A0A2U1KPH7"/>
<name>A0A2U1KPH7_ARTAN</name>
<keyword evidence="2" id="KW-1185">Reference proteome</keyword>
<dbReference type="AlphaFoldDB" id="A0A2U1KPH7"/>
<dbReference type="Proteomes" id="UP000245207">
    <property type="component" value="Unassembled WGS sequence"/>
</dbReference>
<dbReference type="EMBL" id="PKPP01015467">
    <property type="protein sequence ID" value="PWA38608.1"/>
    <property type="molecule type" value="Genomic_DNA"/>
</dbReference>
<evidence type="ECO:0000313" key="1">
    <source>
        <dbReference type="EMBL" id="PWA38608.1"/>
    </source>
</evidence>
<reference evidence="1 2" key="1">
    <citation type="journal article" date="2018" name="Mol. Plant">
        <title>The genome of Artemisia annua provides insight into the evolution of Asteraceae family and artemisinin biosynthesis.</title>
        <authorList>
            <person name="Shen Q."/>
            <person name="Zhang L."/>
            <person name="Liao Z."/>
            <person name="Wang S."/>
            <person name="Yan T."/>
            <person name="Shi P."/>
            <person name="Liu M."/>
            <person name="Fu X."/>
            <person name="Pan Q."/>
            <person name="Wang Y."/>
            <person name="Lv Z."/>
            <person name="Lu X."/>
            <person name="Zhang F."/>
            <person name="Jiang W."/>
            <person name="Ma Y."/>
            <person name="Chen M."/>
            <person name="Hao X."/>
            <person name="Li L."/>
            <person name="Tang Y."/>
            <person name="Lv G."/>
            <person name="Zhou Y."/>
            <person name="Sun X."/>
            <person name="Brodelius P.E."/>
            <person name="Rose J.K.C."/>
            <person name="Tang K."/>
        </authorList>
    </citation>
    <scope>NUCLEOTIDE SEQUENCE [LARGE SCALE GENOMIC DNA]</scope>
    <source>
        <strain evidence="2">cv. Huhao1</strain>
        <tissue evidence="1">Leaf</tissue>
    </source>
</reference>
<gene>
    <name evidence="1" type="ORF">CTI12_AA579690</name>
</gene>
<evidence type="ECO:0000313" key="2">
    <source>
        <dbReference type="Proteomes" id="UP000245207"/>
    </source>
</evidence>
<protein>
    <submittedName>
        <fullName evidence="1">Uncharacterized protein</fullName>
    </submittedName>
</protein>
<dbReference type="InterPro" id="IPR027417">
    <property type="entry name" value="P-loop_NTPase"/>
</dbReference>
<proteinExistence type="predicted"/>
<comment type="caution">
    <text evidence="1">The sequence shown here is derived from an EMBL/GenBank/DDBJ whole genome shotgun (WGS) entry which is preliminary data.</text>
</comment>
<dbReference type="Gene3D" id="3.40.50.300">
    <property type="entry name" value="P-loop containing nucleotide triphosphate hydrolases"/>
    <property type="match status" value="1"/>
</dbReference>
<dbReference type="Gene3D" id="3.40.50.720">
    <property type="entry name" value="NAD(P)-binding Rossmann-like Domain"/>
    <property type="match status" value="1"/>
</dbReference>
<organism evidence="1 2">
    <name type="scientific">Artemisia annua</name>
    <name type="common">Sweet wormwood</name>
    <dbReference type="NCBI Taxonomy" id="35608"/>
    <lineage>
        <taxon>Eukaryota</taxon>
        <taxon>Viridiplantae</taxon>
        <taxon>Streptophyta</taxon>
        <taxon>Embryophyta</taxon>
        <taxon>Tracheophyta</taxon>
        <taxon>Spermatophyta</taxon>
        <taxon>Magnoliopsida</taxon>
        <taxon>eudicotyledons</taxon>
        <taxon>Gunneridae</taxon>
        <taxon>Pentapetalae</taxon>
        <taxon>asterids</taxon>
        <taxon>campanulids</taxon>
        <taxon>Asterales</taxon>
        <taxon>Asteraceae</taxon>
        <taxon>Asteroideae</taxon>
        <taxon>Anthemideae</taxon>
        <taxon>Artemisiinae</taxon>
        <taxon>Artemisia</taxon>
    </lineage>
</organism>